<proteinExistence type="predicted"/>
<protein>
    <submittedName>
        <fullName evidence="1">Uncharacterized protein</fullName>
    </submittedName>
</protein>
<organism evidence="1 2">
    <name type="scientific">Blastopirellula marina</name>
    <dbReference type="NCBI Taxonomy" id="124"/>
    <lineage>
        <taxon>Bacteria</taxon>
        <taxon>Pseudomonadati</taxon>
        <taxon>Planctomycetota</taxon>
        <taxon>Planctomycetia</taxon>
        <taxon>Pirellulales</taxon>
        <taxon>Pirellulaceae</taxon>
        <taxon>Blastopirellula</taxon>
    </lineage>
</organism>
<dbReference type="OrthoDB" id="291651at2"/>
<dbReference type="Proteomes" id="UP000239388">
    <property type="component" value="Unassembled WGS sequence"/>
</dbReference>
<accession>A0A2S8G8D3</accession>
<evidence type="ECO:0000313" key="1">
    <source>
        <dbReference type="EMBL" id="PQO40715.1"/>
    </source>
</evidence>
<reference evidence="1 2" key="1">
    <citation type="submission" date="2018-02" db="EMBL/GenBank/DDBJ databases">
        <title>Comparative genomes isolates from brazilian mangrove.</title>
        <authorList>
            <person name="Araujo J.E."/>
            <person name="Taketani R.G."/>
            <person name="Silva M.C.P."/>
            <person name="Loureco M.V."/>
            <person name="Andreote F.D."/>
        </authorList>
    </citation>
    <scope>NUCLEOTIDE SEQUENCE [LARGE SCALE GENOMIC DNA]</scope>
    <source>
        <strain evidence="1 2">NAP PRIS-MGV</strain>
    </source>
</reference>
<name>A0A2S8G8D3_9BACT</name>
<evidence type="ECO:0000313" key="2">
    <source>
        <dbReference type="Proteomes" id="UP000239388"/>
    </source>
</evidence>
<dbReference type="EMBL" id="PUIB01000008">
    <property type="protein sequence ID" value="PQO40715.1"/>
    <property type="molecule type" value="Genomic_DNA"/>
</dbReference>
<dbReference type="RefSeq" id="WP_105352413.1">
    <property type="nucleotide sequence ID" value="NZ_PUIB01000008.1"/>
</dbReference>
<comment type="caution">
    <text evidence="1">The sequence shown here is derived from an EMBL/GenBank/DDBJ whole genome shotgun (WGS) entry which is preliminary data.</text>
</comment>
<sequence>MSEFNQSANLGPFEARLAELLPCATEVDRDEVLFEAGRQSAQLQHRRALHKWHAACGVLTCFVVGQWILLPSFQPLGETTPIADVTPEEQSPAVIPTVSDHPVIVQDKRLPLESDKTHSPVQVPEEIVAIPKPEPSVWGQIFTTGSSSLAMQRQLSIGSSRKGALPMPTLAPPSGSLPSHLDATLTSMRRDWSAVELTKQQP</sequence>
<dbReference type="AlphaFoldDB" id="A0A2S8G8D3"/>
<gene>
    <name evidence="1" type="ORF">C5Y98_05715</name>
</gene>